<keyword evidence="2" id="KW-1185">Reference proteome</keyword>
<dbReference type="Proteomes" id="UP000001798">
    <property type="component" value="Chromosome 13"/>
</dbReference>
<evidence type="ECO:0000313" key="2">
    <source>
        <dbReference type="Proteomes" id="UP000001798"/>
    </source>
</evidence>
<reference evidence="1 2" key="2">
    <citation type="journal article" date="2012" name="Eukaryot. Cell">
        <title>Genome update of Botrytis cinerea strains B05.10 and T4.</title>
        <authorList>
            <person name="Staats M."/>
            <person name="van Kan J.A."/>
        </authorList>
    </citation>
    <scope>NUCLEOTIDE SEQUENCE [LARGE SCALE GENOMIC DNA]</scope>
    <source>
        <strain evidence="1 2">B05.10</strain>
    </source>
</reference>
<dbReference type="OrthoDB" id="3518672at2759"/>
<dbReference type="KEGG" id="bfu:BCIN_13g05190"/>
<dbReference type="AlphaFoldDB" id="A0A384K228"/>
<organism evidence="1 2">
    <name type="scientific">Botryotinia fuckeliana (strain B05.10)</name>
    <name type="common">Noble rot fungus</name>
    <name type="synonym">Botrytis cinerea</name>
    <dbReference type="NCBI Taxonomy" id="332648"/>
    <lineage>
        <taxon>Eukaryota</taxon>
        <taxon>Fungi</taxon>
        <taxon>Dikarya</taxon>
        <taxon>Ascomycota</taxon>
        <taxon>Pezizomycotina</taxon>
        <taxon>Leotiomycetes</taxon>
        <taxon>Helotiales</taxon>
        <taxon>Sclerotiniaceae</taxon>
        <taxon>Botrytis</taxon>
    </lineage>
</organism>
<dbReference type="GeneID" id="5435363"/>
<name>A0A384K228_BOTFB</name>
<accession>A0A384K228</accession>
<dbReference type="RefSeq" id="XP_001554802.1">
    <property type="nucleotide sequence ID" value="XM_001554752.2"/>
</dbReference>
<evidence type="ECO:0000313" key="1">
    <source>
        <dbReference type="EMBL" id="ATZ56684.1"/>
    </source>
</evidence>
<sequence length="293" mass="35229">MEGSHRRRKSVGFSELKFEGRLPRSSIPDYGTSQAVSQFEIDQRMKDGLSSIALMDPFPLECRRQRRMRVRETIESKIGPWDTERNKLDICANKRIASEDTRRRILRAKRENLTRTEIEVLEECKRQDEKKAKSEERWEEELKENSGRMRKVTRTQRRNSIRKTRNEGRIAYEVVKDNIKTQARDAEVEVDRELLFKKEIDYEIKKLWQLEVTRWELELEIPSLLRKVELSDDERAYLTTSVANSYVHQRWCMAGPIDKQPWYYRPVDRKRICEDCRADEEWEKKVKERSEMP</sequence>
<proteinExistence type="predicted"/>
<dbReference type="EMBL" id="CP009817">
    <property type="protein sequence ID" value="ATZ56684.1"/>
    <property type="molecule type" value="Genomic_DNA"/>
</dbReference>
<reference evidence="1 2" key="1">
    <citation type="journal article" date="2011" name="PLoS Genet.">
        <title>Genomic analysis of the necrotrophic fungal pathogens Sclerotinia sclerotiorum and Botrytis cinerea.</title>
        <authorList>
            <person name="Amselem J."/>
            <person name="Cuomo C.A."/>
            <person name="van Kan J.A."/>
            <person name="Viaud M."/>
            <person name="Benito E.P."/>
            <person name="Couloux A."/>
            <person name="Coutinho P.M."/>
            <person name="de Vries R.P."/>
            <person name="Dyer P.S."/>
            <person name="Fillinger S."/>
            <person name="Fournier E."/>
            <person name="Gout L."/>
            <person name="Hahn M."/>
            <person name="Kohn L."/>
            <person name="Lapalu N."/>
            <person name="Plummer K.M."/>
            <person name="Pradier J.M."/>
            <person name="Quevillon E."/>
            <person name="Sharon A."/>
            <person name="Simon A."/>
            <person name="ten Have A."/>
            <person name="Tudzynski B."/>
            <person name="Tudzynski P."/>
            <person name="Wincker P."/>
            <person name="Andrew M."/>
            <person name="Anthouard V."/>
            <person name="Beever R.E."/>
            <person name="Beffa R."/>
            <person name="Benoit I."/>
            <person name="Bouzid O."/>
            <person name="Brault B."/>
            <person name="Chen Z."/>
            <person name="Choquer M."/>
            <person name="Collemare J."/>
            <person name="Cotton P."/>
            <person name="Danchin E.G."/>
            <person name="Da Silva C."/>
            <person name="Gautier A."/>
            <person name="Giraud C."/>
            <person name="Giraud T."/>
            <person name="Gonzalez C."/>
            <person name="Grossetete S."/>
            <person name="Guldener U."/>
            <person name="Henrissat B."/>
            <person name="Howlett B.J."/>
            <person name="Kodira C."/>
            <person name="Kretschmer M."/>
            <person name="Lappartient A."/>
            <person name="Leroch M."/>
            <person name="Levis C."/>
            <person name="Mauceli E."/>
            <person name="Neuveglise C."/>
            <person name="Oeser B."/>
            <person name="Pearson M."/>
            <person name="Poulain J."/>
            <person name="Poussereau N."/>
            <person name="Quesneville H."/>
            <person name="Rascle C."/>
            <person name="Schumacher J."/>
            <person name="Segurens B."/>
            <person name="Sexton A."/>
            <person name="Silva E."/>
            <person name="Sirven C."/>
            <person name="Soanes D.M."/>
            <person name="Talbot N.J."/>
            <person name="Templeton M."/>
            <person name="Yandava C."/>
            <person name="Yarden O."/>
            <person name="Zeng Q."/>
            <person name="Rollins J.A."/>
            <person name="Lebrun M.H."/>
            <person name="Dickman M."/>
        </authorList>
    </citation>
    <scope>NUCLEOTIDE SEQUENCE [LARGE SCALE GENOMIC DNA]</scope>
    <source>
        <strain evidence="1 2">B05.10</strain>
    </source>
</reference>
<protein>
    <submittedName>
        <fullName evidence="1">Uncharacterized protein</fullName>
    </submittedName>
</protein>
<gene>
    <name evidence="1" type="ORF">BCIN_13g05190</name>
</gene>
<reference evidence="1 2" key="3">
    <citation type="journal article" date="2017" name="Mol. Plant Pathol.">
        <title>A gapless genome sequence of the fungus Botrytis cinerea.</title>
        <authorList>
            <person name="Van Kan J.A."/>
            <person name="Stassen J.H."/>
            <person name="Mosbach A."/>
            <person name="Van Der Lee T.A."/>
            <person name="Faino L."/>
            <person name="Farmer A.D."/>
            <person name="Papasotiriou D.G."/>
            <person name="Zhou S."/>
            <person name="Seidl M.F."/>
            <person name="Cottam E."/>
            <person name="Edel D."/>
            <person name="Hahn M."/>
            <person name="Schwartz D.C."/>
            <person name="Dietrich R.A."/>
            <person name="Widdison S."/>
            <person name="Scalliet G."/>
        </authorList>
    </citation>
    <scope>NUCLEOTIDE SEQUENCE [LARGE SCALE GENOMIC DNA]</scope>
    <source>
        <strain evidence="1 2">B05.10</strain>
    </source>
</reference>
<dbReference type="OMA" id="CANKRIA"/>
<dbReference type="VEuPathDB" id="FungiDB:Bcin13g05190"/>